<organism evidence="3 4">
    <name type="scientific">Marinobacterium zhoushanense</name>
    <dbReference type="NCBI Taxonomy" id="1679163"/>
    <lineage>
        <taxon>Bacteria</taxon>
        <taxon>Pseudomonadati</taxon>
        <taxon>Pseudomonadota</taxon>
        <taxon>Gammaproteobacteria</taxon>
        <taxon>Oceanospirillales</taxon>
        <taxon>Oceanospirillaceae</taxon>
        <taxon>Marinobacterium</taxon>
    </lineage>
</organism>
<evidence type="ECO:0000313" key="4">
    <source>
        <dbReference type="Proteomes" id="UP000629025"/>
    </source>
</evidence>
<evidence type="ECO:0000313" key="3">
    <source>
        <dbReference type="EMBL" id="GGB96962.1"/>
    </source>
</evidence>
<evidence type="ECO:0000256" key="2">
    <source>
        <dbReference type="ARBA" id="ARBA00023231"/>
    </source>
</evidence>
<name>A0ABQ1KHZ7_9GAMM</name>
<keyword evidence="4" id="KW-1185">Reference proteome</keyword>
<dbReference type="Pfam" id="PF04319">
    <property type="entry name" value="NifZ"/>
    <property type="match status" value="1"/>
</dbReference>
<proteinExistence type="inferred from homology"/>
<keyword evidence="2" id="KW-0535">Nitrogen fixation</keyword>
<evidence type="ECO:0000256" key="1">
    <source>
        <dbReference type="ARBA" id="ARBA00008027"/>
    </source>
</evidence>
<sequence length="161" mass="18458">MKPRYEYGDEVRLTRNVRNDGTYPGTEVGELLIQRGATGVVYDVGTYLQDQLIYRVHFIDAGKTVGCREEELIPVAQKWIQNRFEFRDKVQARCALQLDGEVIARKGDIGEIENVLREEDEDEIFYNLYINGCNIMLPERALDAASLDSVTTQEQADEIQH</sequence>
<protein>
    <recommendedName>
        <fullName evidence="5">Nitrogen fixation protein NifZ</fullName>
    </recommendedName>
</protein>
<dbReference type="RefSeq" id="WP_188748541.1">
    <property type="nucleotide sequence ID" value="NZ_BMIJ01000004.1"/>
</dbReference>
<dbReference type="Proteomes" id="UP000629025">
    <property type="component" value="Unassembled WGS sequence"/>
</dbReference>
<accession>A0ABQ1KHZ7</accession>
<dbReference type="EMBL" id="BMIJ01000004">
    <property type="protein sequence ID" value="GGB96962.1"/>
    <property type="molecule type" value="Genomic_DNA"/>
</dbReference>
<gene>
    <name evidence="3" type="ORF">GCM10011352_23880</name>
</gene>
<dbReference type="InterPro" id="IPR007415">
    <property type="entry name" value="Nitrogenase_MoFe_mat_NifZ"/>
</dbReference>
<comment type="similarity">
    <text evidence="1">Belongs to the NifZ family.</text>
</comment>
<evidence type="ECO:0008006" key="5">
    <source>
        <dbReference type="Google" id="ProtNLM"/>
    </source>
</evidence>
<comment type="caution">
    <text evidence="3">The sequence shown here is derived from an EMBL/GenBank/DDBJ whole genome shotgun (WGS) entry which is preliminary data.</text>
</comment>
<reference evidence="4" key="1">
    <citation type="journal article" date="2019" name="Int. J. Syst. Evol. Microbiol.">
        <title>The Global Catalogue of Microorganisms (GCM) 10K type strain sequencing project: providing services to taxonomists for standard genome sequencing and annotation.</title>
        <authorList>
            <consortium name="The Broad Institute Genomics Platform"/>
            <consortium name="The Broad Institute Genome Sequencing Center for Infectious Disease"/>
            <person name="Wu L."/>
            <person name="Ma J."/>
        </authorList>
    </citation>
    <scope>NUCLEOTIDE SEQUENCE [LARGE SCALE GENOMIC DNA]</scope>
    <source>
        <strain evidence="4">CGMCC 1.15341</strain>
    </source>
</reference>